<dbReference type="AlphaFoldDB" id="A0A369PPR7"/>
<sequence>MNIRIEILIRKGMMCKTCEAETQPLQKFGVCRYGDFKAQICLSFGISKIICIIGRSNAPKRGRNKKLR</sequence>
<name>A0A369PPR7_9SPHI</name>
<gene>
    <name evidence="1" type="ORF">DU508_20585</name>
</gene>
<dbReference type="EMBL" id="QPKV01000012">
    <property type="protein sequence ID" value="RDC54621.1"/>
    <property type="molecule type" value="Genomic_DNA"/>
</dbReference>
<reference evidence="1 2" key="1">
    <citation type="submission" date="2018-07" db="EMBL/GenBank/DDBJ databases">
        <title>Pedobacter sp. nov., isolated from soil.</title>
        <authorList>
            <person name="Zhou L.Y."/>
            <person name="Du Z.J."/>
        </authorList>
    </citation>
    <scope>NUCLEOTIDE SEQUENCE [LARGE SCALE GENOMIC DNA]</scope>
    <source>
        <strain evidence="1 2">JDX94</strain>
    </source>
</reference>
<organism evidence="1 2">
    <name type="scientific">Pedobacter chinensis</name>
    <dbReference type="NCBI Taxonomy" id="2282421"/>
    <lineage>
        <taxon>Bacteria</taxon>
        <taxon>Pseudomonadati</taxon>
        <taxon>Bacteroidota</taxon>
        <taxon>Sphingobacteriia</taxon>
        <taxon>Sphingobacteriales</taxon>
        <taxon>Sphingobacteriaceae</taxon>
        <taxon>Pedobacter</taxon>
    </lineage>
</organism>
<comment type="caution">
    <text evidence="1">The sequence shown here is derived from an EMBL/GenBank/DDBJ whole genome shotgun (WGS) entry which is preliminary data.</text>
</comment>
<accession>A0A369PPR7</accession>
<evidence type="ECO:0000313" key="2">
    <source>
        <dbReference type="Proteomes" id="UP000253961"/>
    </source>
</evidence>
<evidence type="ECO:0000313" key="1">
    <source>
        <dbReference type="EMBL" id="RDC54621.1"/>
    </source>
</evidence>
<keyword evidence="2" id="KW-1185">Reference proteome</keyword>
<dbReference type="Proteomes" id="UP000253961">
    <property type="component" value="Unassembled WGS sequence"/>
</dbReference>
<protein>
    <submittedName>
        <fullName evidence="1">Uncharacterized protein</fullName>
    </submittedName>
</protein>
<proteinExistence type="predicted"/>